<keyword evidence="2" id="KW-1185">Reference proteome</keyword>
<dbReference type="SUPFAM" id="SSF53448">
    <property type="entry name" value="Nucleotide-diphospho-sugar transferases"/>
    <property type="match status" value="1"/>
</dbReference>
<keyword evidence="1" id="KW-0808">Transferase</keyword>
<gene>
    <name evidence="1" type="ordered locus">Gmet_1329</name>
</gene>
<dbReference type="STRING" id="269799.Gmet_1329"/>
<dbReference type="EMBL" id="CP000148">
    <property type="protein sequence ID" value="ABB31564.1"/>
    <property type="molecule type" value="Genomic_DNA"/>
</dbReference>
<name>Q39W10_GEOMG</name>
<dbReference type="InterPro" id="IPR002495">
    <property type="entry name" value="Glyco_trans_8"/>
</dbReference>
<dbReference type="Pfam" id="PF01501">
    <property type="entry name" value="Glyco_transf_8"/>
    <property type="match status" value="1"/>
</dbReference>
<dbReference type="Gene3D" id="3.90.550.10">
    <property type="entry name" value="Spore Coat Polysaccharide Biosynthesis Protein SpsA, Chain A"/>
    <property type="match status" value="1"/>
</dbReference>
<dbReference type="GO" id="GO:0016757">
    <property type="term" value="F:glycosyltransferase activity"/>
    <property type="evidence" value="ECO:0007669"/>
    <property type="project" value="InterPro"/>
</dbReference>
<dbReference type="eggNOG" id="COG1442">
    <property type="taxonomic scope" value="Bacteria"/>
</dbReference>
<reference evidence="1 2" key="1">
    <citation type="submission" date="2005-10" db="EMBL/GenBank/DDBJ databases">
        <title>Complete sequence of Geobacter metallireducens GS-15.</title>
        <authorList>
            <consortium name="US DOE Joint Genome Institute"/>
            <person name="Copeland A."/>
            <person name="Lucas S."/>
            <person name="Lapidus A."/>
            <person name="Barry K."/>
            <person name="Detter J.C."/>
            <person name="Glavina T."/>
            <person name="Hammon N."/>
            <person name="Israni S."/>
            <person name="Pitluck S."/>
            <person name="Di Bartolo G."/>
            <person name="Chain P."/>
            <person name="Schmutz J."/>
            <person name="Larimer F."/>
            <person name="Land M."/>
            <person name="Kyrpides N."/>
            <person name="Ivanova N."/>
            <person name="Richardson P."/>
        </authorList>
    </citation>
    <scope>NUCLEOTIDE SEQUENCE [LARGE SCALE GENOMIC DNA]</scope>
    <source>
        <strain evidence="2">ATCC 53774 / DSM 7210 / GS-15</strain>
    </source>
</reference>
<proteinExistence type="predicted"/>
<dbReference type="HOGENOM" id="CLU_054561_1_0_7"/>
<dbReference type="KEGG" id="gme:Gmet_1329"/>
<dbReference type="AlphaFoldDB" id="Q39W10"/>
<organism evidence="1 2">
    <name type="scientific">Geobacter metallireducens (strain ATCC 53774 / DSM 7210 / GS-15)</name>
    <dbReference type="NCBI Taxonomy" id="269799"/>
    <lineage>
        <taxon>Bacteria</taxon>
        <taxon>Pseudomonadati</taxon>
        <taxon>Thermodesulfobacteriota</taxon>
        <taxon>Desulfuromonadia</taxon>
        <taxon>Geobacterales</taxon>
        <taxon>Geobacteraceae</taxon>
        <taxon>Geobacter</taxon>
    </lineage>
</organism>
<evidence type="ECO:0000313" key="2">
    <source>
        <dbReference type="Proteomes" id="UP000007073"/>
    </source>
</evidence>
<evidence type="ECO:0000313" key="1">
    <source>
        <dbReference type="EMBL" id="ABB31564.1"/>
    </source>
</evidence>
<dbReference type="Proteomes" id="UP000007073">
    <property type="component" value="Chromosome"/>
</dbReference>
<dbReference type="InterPro" id="IPR029044">
    <property type="entry name" value="Nucleotide-diphossugar_trans"/>
</dbReference>
<sequence length="450" mass="51995">MASNRRLNPAMVIKKIIFTIVARNYYGLAQVLRQSIIKYNDDITFYAFIADGIPSDNRALFSADAIDVNVVMQHFVAPEKLQEMAFKYNLTEYCTAIKPFCFEYLFNQTDVDQIIYLDPDILVFSSLTPVFDCLQYASIVLTPHILFPSSLEGKRSDRGIMATGIYNLGFIGVCRSNTGFTFIRWWRQRLLDQCFIDSHDALFTDQKWADFIPGLFPSEDVCVLRHSGTNIAPWNFHEREVLITEEDSLVVRRRLDPNESLLLNNECKQEPIIFVHFSGFDYTLLCKGEAVQYNISGLSIYNDLQSLIDIYVASIQAQKETVLKFLGMTYGYESFQDGSLIISFHRRLYRSAVESGHNVGNPFSTDNHSFHSQLVKHKLLLNRAVVKKSDRSNKYNYPNLSDKLIIINRMMRVIRKIIGLENFLLLLRLMRPYSRAEAQLHNVYQNMNKL</sequence>
<accession>Q39W10</accession>
<reference evidence="1 2" key="2">
    <citation type="journal article" date="2009" name="BMC Microbiol.">
        <title>The genome sequence of Geobacter metallireducens: features of metabolism, physiology and regulation common and dissimilar to Geobacter sulfurreducens.</title>
        <authorList>
            <person name="Aklujkar M."/>
            <person name="Krushkal J."/>
            <person name="DiBartolo G."/>
            <person name="Lapidus A."/>
            <person name="Land M.L."/>
            <person name="Lovley D.R."/>
        </authorList>
    </citation>
    <scope>NUCLEOTIDE SEQUENCE [LARGE SCALE GENOMIC DNA]</scope>
    <source>
        <strain evidence="2">ATCC 53774 / DSM 7210 / GS-15</strain>
    </source>
</reference>
<protein>
    <submittedName>
        <fullName evidence="1">Glycosyltransferase, putative</fullName>
    </submittedName>
</protein>
<dbReference type="RefSeq" id="WP_011365809.1">
    <property type="nucleotide sequence ID" value="NC_007517.1"/>
</dbReference>